<protein>
    <submittedName>
        <fullName evidence="2">Gliding related protein possible gldN and/or gldO</fullName>
    </submittedName>
</protein>
<feature type="signal peptide" evidence="1">
    <location>
        <begin position="1"/>
        <end position="21"/>
    </location>
</feature>
<feature type="chain" id="PRO_5026992302" evidence="1">
    <location>
        <begin position="22"/>
        <end position="286"/>
    </location>
</feature>
<dbReference type="NCBIfam" id="TIGR03523">
    <property type="entry name" value="GldN"/>
    <property type="match status" value="1"/>
</dbReference>
<evidence type="ECO:0000313" key="2">
    <source>
        <dbReference type="EMBL" id="ABG57466.1"/>
    </source>
</evidence>
<evidence type="ECO:0000313" key="3">
    <source>
        <dbReference type="Proteomes" id="UP000001822"/>
    </source>
</evidence>
<dbReference type="OrthoDB" id="1141916at2"/>
<dbReference type="Pfam" id="PF19841">
    <property type="entry name" value="GldN"/>
    <property type="match status" value="1"/>
</dbReference>
<gene>
    <name evidence="2" type="ordered locus">CHU_0174</name>
</gene>
<reference evidence="2 3" key="1">
    <citation type="journal article" date="2007" name="Appl. Environ. Microbiol.">
        <title>Genome sequence of the cellulolytic gliding bacterium Cytophaga hutchinsonii.</title>
        <authorList>
            <person name="Xie G."/>
            <person name="Bruce D.C."/>
            <person name="Challacombe J.F."/>
            <person name="Chertkov O."/>
            <person name="Detter J.C."/>
            <person name="Gilna P."/>
            <person name="Han C.S."/>
            <person name="Lucas S."/>
            <person name="Misra M."/>
            <person name="Myers G.L."/>
            <person name="Richardson P."/>
            <person name="Tapia R."/>
            <person name="Thayer N."/>
            <person name="Thompson L.S."/>
            <person name="Brettin T.S."/>
            <person name="Henrissat B."/>
            <person name="Wilson D.B."/>
            <person name="McBride M.J."/>
        </authorList>
    </citation>
    <scope>NUCLEOTIDE SEQUENCE [LARGE SCALE GENOMIC DNA]</scope>
    <source>
        <strain evidence="3">ATCC 33406 / DSM 1761 / CIP 103989 / NBRC 15051 / NCIMB 9469 / D465</strain>
    </source>
</reference>
<dbReference type="RefSeq" id="WP_011583582.1">
    <property type="nucleotide sequence ID" value="NC_008255.1"/>
</dbReference>
<sequence>MNKFSVIVSIIFCAVASIAHAQETPAKQWEDPYATGFNKYSVRPIHTSDIMYKKTIIRAIDLREKQNLPLFSRNRELPRLIIDATLAGLITPYANDSLENGSKLSIDEFNALLIMPSDQPVYTPEDTLMMFQNEDYSYRTTSLGGDSFFPTDIYQMEIKEEWLFDKQRSRQYFDIDAITFYVPADHPSNIKGIQYAIASFSYKELCEKLFKDNPKAIWFNPQNEREHKNLADAFDLRLFSSYIIKVSNPKDSYLTDIYGGDQLKGLMASQWAAFELLEYEHNLWEF</sequence>
<dbReference type="InterPro" id="IPR019847">
    <property type="entry name" value="Gliding_motility_assoc_GldN"/>
</dbReference>
<evidence type="ECO:0000256" key="1">
    <source>
        <dbReference type="SAM" id="SignalP"/>
    </source>
</evidence>
<keyword evidence="1" id="KW-0732">Signal</keyword>
<keyword evidence="3" id="KW-1185">Reference proteome</keyword>
<organism evidence="2 3">
    <name type="scientific">Cytophaga hutchinsonii (strain ATCC 33406 / DSM 1761 / CIP 103989 / NBRC 15051 / NCIMB 9469 / D465)</name>
    <dbReference type="NCBI Taxonomy" id="269798"/>
    <lineage>
        <taxon>Bacteria</taxon>
        <taxon>Pseudomonadati</taxon>
        <taxon>Bacteroidota</taxon>
        <taxon>Cytophagia</taxon>
        <taxon>Cytophagales</taxon>
        <taxon>Cytophagaceae</taxon>
        <taxon>Cytophaga</taxon>
    </lineage>
</organism>
<accession>A0A6N4SMH5</accession>
<dbReference type="AlphaFoldDB" id="A0A6N4SMH5"/>
<proteinExistence type="predicted"/>
<dbReference type="EMBL" id="CP000383">
    <property type="protein sequence ID" value="ABG57466.1"/>
    <property type="molecule type" value="Genomic_DNA"/>
</dbReference>
<dbReference type="Proteomes" id="UP000001822">
    <property type="component" value="Chromosome"/>
</dbReference>
<name>A0A6N4SMH5_CYTH3</name>
<dbReference type="KEGG" id="chu:CHU_0174"/>